<dbReference type="SUPFAM" id="SSF47781">
    <property type="entry name" value="RuvA domain 2-like"/>
    <property type="match status" value="1"/>
</dbReference>
<dbReference type="KEGG" id="mhaq:WC39_12235"/>
<dbReference type="SUPFAM" id="SSF102712">
    <property type="entry name" value="JAB1/MPN domain"/>
    <property type="match status" value="1"/>
</dbReference>
<reference evidence="10 11" key="1">
    <citation type="journal article" date="2019" name="Vet. Microbiol.">
        <title>Genetic characterization of susceptible and multi-drug resistant Mannheimia haemolytica isolated from high-risk stocker calves prior to and after antimicrobial metaphylaxis.</title>
        <authorList>
            <person name="Snyder E.R."/>
            <person name="Alvarez-Narvaez S."/>
            <person name="Credille B.C."/>
        </authorList>
    </citation>
    <scope>NUCLEOTIDE SEQUENCE [LARGE SCALE GENOMIC DNA]</scope>
    <source>
        <strain evidence="9 10">UGA-R5-128-1</strain>
        <strain evidence="8 11">UGA-R7-163-1</strain>
    </source>
</reference>
<dbReference type="PANTHER" id="PTHR30471:SF3">
    <property type="entry name" value="UPF0758 PROTEIN YEES-RELATED"/>
    <property type="match status" value="1"/>
</dbReference>
<keyword evidence="1" id="KW-0645">Protease</keyword>
<dbReference type="EMBL" id="VAJI01000015">
    <property type="protein sequence ID" value="TRB37206.1"/>
    <property type="molecule type" value="Genomic_DNA"/>
</dbReference>
<evidence type="ECO:0000259" key="7">
    <source>
        <dbReference type="PROSITE" id="PS50249"/>
    </source>
</evidence>
<sequence length="245" mass="28283">MEEKMNDFFDEDSQEPTMMPREKLLTQGAASLTDSELLAIFLRTGTKAVPVLALAESVLMAFGSLRQLLNANIDDFCKIYGLGKTKYIQLQASKEMTKRYLAQQMEFSEMIQAPYMAIMYFQTELEEEEREVFMVLFLDNQNRLIYKEKMFFGTINQTAVHPREIIKRALKYNAAAIIVAHNHPSGSCLPSESDRSLTKKIEMACELVDIRFVDHIIVGKGDYFSFEEEKLEMKEHSFLQISDRK</sequence>
<feature type="domain" description="MPN" evidence="7">
    <location>
        <begin position="110"/>
        <end position="232"/>
    </location>
</feature>
<dbReference type="PANTHER" id="PTHR30471">
    <property type="entry name" value="DNA REPAIR PROTEIN RADC"/>
    <property type="match status" value="1"/>
</dbReference>
<accession>A0A547EGN8</accession>
<comment type="caution">
    <text evidence="9">The sequence shown here is derived from an EMBL/GenBank/DDBJ whole genome shotgun (WGS) entry which is preliminary data.</text>
</comment>
<dbReference type="NCBIfam" id="NF000642">
    <property type="entry name" value="PRK00024.1"/>
    <property type="match status" value="1"/>
</dbReference>
<dbReference type="AlphaFoldDB" id="A0A547EGN8"/>
<dbReference type="InterPro" id="IPR010994">
    <property type="entry name" value="RuvA_2-like"/>
</dbReference>
<dbReference type="GO" id="GO:0008237">
    <property type="term" value="F:metallopeptidase activity"/>
    <property type="evidence" value="ECO:0007669"/>
    <property type="project" value="UniProtKB-KW"/>
</dbReference>
<dbReference type="InterPro" id="IPR037518">
    <property type="entry name" value="MPN"/>
</dbReference>
<evidence type="ECO:0000256" key="2">
    <source>
        <dbReference type="ARBA" id="ARBA00022723"/>
    </source>
</evidence>
<keyword evidence="2" id="KW-0479">Metal-binding</keyword>
<dbReference type="InterPro" id="IPR001405">
    <property type="entry name" value="UPF0758"/>
</dbReference>
<dbReference type="EMBL" id="VAJB01000016">
    <property type="protein sequence ID" value="TRB74442.1"/>
    <property type="molecule type" value="Genomic_DNA"/>
</dbReference>
<evidence type="ECO:0000313" key="8">
    <source>
        <dbReference type="EMBL" id="TRB37206.1"/>
    </source>
</evidence>
<dbReference type="OrthoDB" id="9804482at2"/>
<evidence type="ECO:0000313" key="9">
    <source>
        <dbReference type="EMBL" id="TRB74442.1"/>
    </source>
</evidence>
<keyword evidence="11" id="KW-1185">Reference proteome</keyword>
<dbReference type="NCBIfam" id="TIGR00608">
    <property type="entry name" value="radc"/>
    <property type="match status" value="1"/>
</dbReference>
<keyword evidence="5" id="KW-0482">Metalloprotease</keyword>
<dbReference type="Pfam" id="PF20582">
    <property type="entry name" value="UPF0758_N"/>
    <property type="match status" value="1"/>
</dbReference>
<dbReference type="InterPro" id="IPR020891">
    <property type="entry name" value="UPF0758_CS"/>
</dbReference>
<name>A0A547EGN8_MANHA</name>
<evidence type="ECO:0000256" key="5">
    <source>
        <dbReference type="ARBA" id="ARBA00023049"/>
    </source>
</evidence>
<organism evidence="9 10">
    <name type="scientific">Mannheimia haemolytica</name>
    <name type="common">Pasteurella haemolytica</name>
    <dbReference type="NCBI Taxonomy" id="75985"/>
    <lineage>
        <taxon>Bacteria</taxon>
        <taxon>Pseudomonadati</taxon>
        <taxon>Pseudomonadota</taxon>
        <taxon>Gammaproteobacteria</taxon>
        <taxon>Pasteurellales</taxon>
        <taxon>Pasteurellaceae</taxon>
        <taxon>Mannheimia</taxon>
    </lineage>
</organism>
<comment type="similarity">
    <text evidence="6">Belongs to the UPF0758 family.</text>
</comment>
<evidence type="ECO:0000256" key="6">
    <source>
        <dbReference type="RuleBase" id="RU003797"/>
    </source>
</evidence>
<gene>
    <name evidence="9" type="ORF">FEA53_08515</name>
    <name evidence="8" type="ORF">FEB89_08145</name>
</gene>
<dbReference type="InterPro" id="IPR046778">
    <property type="entry name" value="UPF0758_N"/>
</dbReference>
<dbReference type="GO" id="GO:0006508">
    <property type="term" value="P:proteolysis"/>
    <property type="evidence" value="ECO:0007669"/>
    <property type="project" value="UniProtKB-KW"/>
</dbReference>
<dbReference type="Proteomes" id="UP000318394">
    <property type="component" value="Unassembled WGS sequence"/>
</dbReference>
<evidence type="ECO:0000256" key="3">
    <source>
        <dbReference type="ARBA" id="ARBA00022801"/>
    </source>
</evidence>
<dbReference type="KEGG" id="mhay:VK67_12240"/>
<evidence type="ECO:0000256" key="4">
    <source>
        <dbReference type="ARBA" id="ARBA00022833"/>
    </source>
</evidence>
<dbReference type="Gene3D" id="3.40.140.10">
    <property type="entry name" value="Cytidine Deaminase, domain 2"/>
    <property type="match status" value="1"/>
</dbReference>
<evidence type="ECO:0000256" key="1">
    <source>
        <dbReference type="ARBA" id="ARBA00022670"/>
    </source>
</evidence>
<dbReference type="CDD" id="cd08071">
    <property type="entry name" value="MPN_DUF2466"/>
    <property type="match status" value="1"/>
</dbReference>
<proteinExistence type="inferred from homology"/>
<evidence type="ECO:0000313" key="11">
    <source>
        <dbReference type="Proteomes" id="UP000318394"/>
    </source>
</evidence>
<dbReference type="PROSITE" id="PS01302">
    <property type="entry name" value="UPF0758"/>
    <property type="match status" value="1"/>
</dbReference>
<dbReference type="PROSITE" id="PS50249">
    <property type="entry name" value="MPN"/>
    <property type="match status" value="1"/>
</dbReference>
<keyword evidence="4" id="KW-0862">Zinc</keyword>
<dbReference type="Pfam" id="PF04002">
    <property type="entry name" value="RadC"/>
    <property type="match status" value="1"/>
</dbReference>
<dbReference type="Proteomes" id="UP000315164">
    <property type="component" value="Unassembled WGS sequence"/>
</dbReference>
<dbReference type="GO" id="GO:0046872">
    <property type="term" value="F:metal ion binding"/>
    <property type="evidence" value="ECO:0007669"/>
    <property type="project" value="UniProtKB-KW"/>
</dbReference>
<evidence type="ECO:0000313" key="10">
    <source>
        <dbReference type="Proteomes" id="UP000315164"/>
    </source>
</evidence>
<protein>
    <submittedName>
        <fullName evidence="9">JAB domain-containing protein</fullName>
    </submittedName>
</protein>
<dbReference type="InterPro" id="IPR025657">
    <property type="entry name" value="RadC_JAB"/>
</dbReference>
<keyword evidence="3" id="KW-0378">Hydrolase</keyword>